<evidence type="ECO:0000256" key="2">
    <source>
        <dbReference type="SAM" id="Phobius"/>
    </source>
</evidence>
<dbReference type="Pfam" id="PF24854">
    <property type="entry name" value="DUF7728"/>
    <property type="match status" value="1"/>
</dbReference>
<dbReference type="EMBL" id="MU004193">
    <property type="protein sequence ID" value="KAF2492662.1"/>
    <property type="molecule type" value="Genomic_DNA"/>
</dbReference>
<evidence type="ECO:0000256" key="1">
    <source>
        <dbReference type="SAM" id="MobiDB-lite"/>
    </source>
</evidence>
<dbReference type="Proteomes" id="UP000799750">
    <property type="component" value="Unassembled WGS sequence"/>
</dbReference>
<dbReference type="InterPro" id="IPR056145">
    <property type="entry name" value="DUF7728"/>
</dbReference>
<dbReference type="PANTHER" id="PTHR40622">
    <property type="match status" value="1"/>
</dbReference>
<keyword evidence="2" id="KW-0472">Membrane</keyword>
<feature type="region of interest" description="Disordered" evidence="1">
    <location>
        <begin position="329"/>
        <end position="349"/>
    </location>
</feature>
<evidence type="ECO:0000259" key="4">
    <source>
        <dbReference type="Pfam" id="PF24854"/>
    </source>
</evidence>
<sequence length="374" mass="40930">MRFPSSGLGAALALAATASAIVIPPNLGIESIGDDNSIETLGVDAYKQAVTVECPGCPVASGEKTLKWTKDVGTSYLIDFEIGQDMATLDISGAQLYPPSFSHFSEPFTVTQVDAESDKPLRLRVTGYSFHYNSGETISEAGTELLPMTFRITSVETHSVSMPALTIFLLKDNAGRLMIASIKPAPAAIEGSPKEQTKECSKEWPMVCKWKSIVADKFEAIKTKFSKGCHKGKRPGAHGKHPHAHRPNRPHHRPHHSENQDGHRPHHHHHHHSKGLARARWLLFTIIFPIIVGIFAGAFTYLIGMVIGSAIALVWAKIRGGRVGDYESVAQNDEEDVDPKGSDKEVYSELPEYEGEAPPVYEVVSEKEVVPDEN</sequence>
<feature type="region of interest" description="Disordered" evidence="1">
    <location>
        <begin position="227"/>
        <end position="272"/>
    </location>
</feature>
<organism evidence="5 6">
    <name type="scientific">Lophium mytilinum</name>
    <dbReference type="NCBI Taxonomy" id="390894"/>
    <lineage>
        <taxon>Eukaryota</taxon>
        <taxon>Fungi</taxon>
        <taxon>Dikarya</taxon>
        <taxon>Ascomycota</taxon>
        <taxon>Pezizomycotina</taxon>
        <taxon>Dothideomycetes</taxon>
        <taxon>Pleosporomycetidae</taxon>
        <taxon>Mytilinidiales</taxon>
        <taxon>Mytilinidiaceae</taxon>
        <taxon>Lophium</taxon>
    </lineage>
</organism>
<keyword evidence="2" id="KW-0812">Transmembrane</keyword>
<keyword evidence="2" id="KW-1133">Transmembrane helix</keyword>
<feature type="chain" id="PRO_5025632519" description="DUF7728 domain-containing protein" evidence="3">
    <location>
        <begin position="21"/>
        <end position="374"/>
    </location>
</feature>
<proteinExistence type="predicted"/>
<evidence type="ECO:0000256" key="3">
    <source>
        <dbReference type="SAM" id="SignalP"/>
    </source>
</evidence>
<accession>A0A6A6QKA7</accession>
<feature type="domain" description="DUF7728" evidence="4">
    <location>
        <begin position="47"/>
        <end position="184"/>
    </location>
</feature>
<feature type="compositionally biased region" description="Basic residues" evidence="1">
    <location>
        <begin position="227"/>
        <end position="255"/>
    </location>
</feature>
<dbReference type="OrthoDB" id="5409353at2759"/>
<evidence type="ECO:0000313" key="5">
    <source>
        <dbReference type="EMBL" id="KAF2492662.1"/>
    </source>
</evidence>
<name>A0A6A6QKA7_9PEZI</name>
<dbReference type="PANTHER" id="PTHR40622:SF1">
    <property type="match status" value="1"/>
</dbReference>
<feature type="signal peptide" evidence="3">
    <location>
        <begin position="1"/>
        <end position="20"/>
    </location>
</feature>
<dbReference type="AlphaFoldDB" id="A0A6A6QKA7"/>
<keyword evidence="3" id="KW-0732">Signal</keyword>
<feature type="compositionally biased region" description="Basic and acidic residues" evidence="1">
    <location>
        <begin position="338"/>
        <end position="347"/>
    </location>
</feature>
<protein>
    <recommendedName>
        <fullName evidence="4">DUF7728 domain-containing protein</fullName>
    </recommendedName>
</protein>
<evidence type="ECO:0000313" key="6">
    <source>
        <dbReference type="Proteomes" id="UP000799750"/>
    </source>
</evidence>
<keyword evidence="6" id="KW-1185">Reference proteome</keyword>
<feature type="transmembrane region" description="Helical" evidence="2">
    <location>
        <begin position="281"/>
        <end position="314"/>
    </location>
</feature>
<gene>
    <name evidence="5" type="ORF">BU16DRAFT_583778</name>
</gene>
<reference evidence="5" key="1">
    <citation type="journal article" date="2020" name="Stud. Mycol.">
        <title>101 Dothideomycetes genomes: a test case for predicting lifestyles and emergence of pathogens.</title>
        <authorList>
            <person name="Haridas S."/>
            <person name="Albert R."/>
            <person name="Binder M."/>
            <person name="Bloem J."/>
            <person name="Labutti K."/>
            <person name="Salamov A."/>
            <person name="Andreopoulos B."/>
            <person name="Baker S."/>
            <person name="Barry K."/>
            <person name="Bills G."/>
            <person name="Bluhm B."/>
            <person name="Cannon C."/>
            <person name="Castanera R."/>
            <person name="Culley D."/>
            <person name="Daum C."/>
            <person name="Ezra D."/>
            <person name="Gonzalez J."/>
            <person name="Henrissat B."/>
            <person name="Kuo A."/>
            <person name="Liang C."/>
            <person name="Lipzen A."/>
            <person name="Lutzoni F."/>
            <person name="Magnuson J."/>
            <person name="Mondo S."/>
            <person name="Nolan M."/>
            <person name="Ohm R."/>
            <person name="Pangilinan J."/>
            <person name="Park H.-J."/>
            <person name="Ramirez L."/>
            <person name="Alfaro M."/>
            <person name="Sun H."/>
            <person name="Tritt A."/>
            <person name="Yoshinaga Y."/>
            <person name="Zwiers L.-H."/>
            <person name="Turgeon B."/>
            <person name="Goodwin S."/>
            <person name="Spatafora J."/>
            <person name="Crous P."/>
            <person name="Grigoriev I."/>
        </authorList>
    </citation>
    <scope>NUCLEOTIDE SEQUENCE</scope>
    <source>
        <strain evidence="5">CBS 269.34</strain>
    </source>
</reference>